<dbReference type="RefSeq" id="WP_052500948.1">
    <property type="nucleotide sequence ID" value="NZ_FZPF01000014.1"/>
</dbReference>
<dbReference type="STRING" id="935700.jaqu_25470"/>
<name>A0A0D1EIJ9_9RHOB</name>
<proteinExistence type="predicted"/>
<evidence type="ECO:0000313" key="4">
    <source>
        <dbReference type="EMBL" id="KIT15670.1"/>
    </source>
</evidence>
<feature type="domain" description="Histidine kinase/HSP90-like ATPase" evidence="3">
    <location>
        <begin position="51"/>
        <end position="152"/>
    </location>
</feature>
<dbReference type="AlphaFoldDB" id="A0A0D1EIJ9"/>
<dbReference type="Pfam" id="PF13581">
    <property type="entry name" value="HATPase_c_2"/>
    <property type="match status" value="1"/>
</dbReference>
<dbReference type="Proteomes" id="UP000032232">
    <property type="component" value="Unassembled WGS sequence"/>
</dbReference>
<dbReference type="EC" id="2.7.11.1" evidence="4"/>
<organism evidence="4 5">
    <name type="scientific">Jannaschia aquimarina</name>
    <dbReference type="NCBI Taxonomy" id="935700"/>
    <lineage>
        <taxon>Bacteria</taxon>
        <taxon>Pseudomonadati</taxon>
        <taxon>Pseudomonadota</taxon>
        <taxon>Alphaproteobacteria</taxon>
        <taxon>Rhodobacterales</taxon>
        <taxon>Roseobacteraceae</taxon>
        <taxon>Jannaschia</taxon>
    </lineage>
</organism>
<gene>
    <name evidence="4" type="primary">btrW</name>
    <name evidence="4" type="ORF">jaqu_25470</name>
</gene>
<dbReference type="PATRIC" id="fig|935700.4.peg.2626"/>
<dbReference type="PANTHER" id="PTHR35526:SF3">
    <property type="entry name" value="ANTI-SIGMA-F FACTOR RSBW"/>
    <property type="match status" value="1"/>
</dbReference>
<dbReference type="SUPFAM" id="SSF55874">
    <property type="entry name" value="ATPase domain of HSP90 chaperone/DNA topoisomerase II/histidine kinase"/>
    <property type="match status" value="1"/>
</dbReference>
<accession>A0A0D1EIJ9</accession>
<keyword evidence="1" id="KW-0418">Kinase</keyword>
<dbReference type="InterPro" id="IPR036890">
    <property type="entry name" value="HATPase_C_sf"/>
</dbReference>
<comment type="caution">
    <text evidence="4">The sequence shown here is derived from an EMBL/GenBank/DDBJ whole genome shotgun (WGS) entry which is preliminary data.</text>
</comment>
<dbReference type="Gene3D" id="3.30.565.10">
    <property type="entry name" value="Histidine kinase-like ATPase, C-terminal domain"/>
    <property type="match status" value="1"/>
</dbReference>
<evidence type="ECO:0000256" key="2">
    <source>
        <dbReference type="SAM" id="MobiDB-lite"/>
    </source>
</evidence>
<dbReference type="CDD" id="cd16936">
    <property type="entry name" value="HATPase_RsbW-like"/>
    <property type="match status" value="1"/>
</dbReference>
<dbReference type="InterPro" id="IPR050267">
    <property type="entry name" value="Anti-sigma-factor_SerPK"/>
</dbReference>
<evidence type="ECO:0000256" key="1">
    <source>
        <dbReference type="ARBA" id="ARBA00022527"/>
    </source>
</evidence>
<dbReference type="PANTHER" id="PTHR35526">
    <property type="entry name" value="ANTI-SIGMA-F FACTOR RSBW-RELATED"/>
    <property type="match status" value="1"/>
</dbReference>
<dbReference type="OrthoDB" id="9792240at2"/>
<keyword evidence="1" id="KW-0723">Serine/threonine-protein kinase</keyword>
<keyword evidence="5" id="KW-1185">Reference proteome</keyword>
<dbReference type="InterPro" id="IPR003594">
    <property type="entry name" value="HATPase_dom"/>
</dbReference>
<reference evidence="4 5" key="1">
    <citation type="submission" date="2015-02" db="EMBL/GenBank/DDBJ databases">
        <title>Genome Sequence of Jannaschia aquimarina DSM28248, a member of the Roseobacter clade.</title>
        <authorList>
            <person name="Voget S."/>
            <person name="Daniel R."/>
        </authorList>
    </citation>
    <scope>NUCLEOTIDE SEQUENCE [LARGE SCALE GENOMIC DNA]</scope>
    <source>
        <strain evidence="4 5">GSW-M26</strain>
    </source>
</reference>
<dbReference type="EMBL" id="JYFE01000046">
    <property type="protein sequence ID" value="KIT15670.1"/>
    <property type="molecule type" value="Genomic_DNA"/>
</dbReference>
<evidence type="ECO:0000259" key="3">
    <source>
        <dbReference type="Pfam" id="PF13581"/>
    </source>
</evidence>
<protein>
    <submittedName>
        <fullName evidence="4">BtrW protein</fullName>
        <ecNumber evidence="4">2.7.11.1</ecNumber>
    </submittedName>
</protein>
<dbReference type="GO" id="GO:0004674">
    <property type="term" value="F:protein serine/threonine kinase activity"/>
    <property type="evidence" value="ECO:0007669"/>
    <property type="project" value="UniProtKB-KW"/>
</dbReference>
<keyword evidence="4" id="KW-0808">Transferase</keyword>
<sequence length="156" mass="16562">MTGAEQQKHLPQAASSATPPILSTRIEGSDTAVSKALATLQAGLTSDLLPCRDDLMIVLGEALNNIVEHALALRTDGVIDLSIANVKDRVSVTIRDNGRPLPPGLLSGADAPSVDCEIDDLPEGGFGWFILHSLADDMVYERLEGVNELSFTLTRA</sequence>
<evidence type="ECO:0000313" key="5">
    <source>
        <dbReference type="Proteomes" id="UP000032232"/>
    </source>
</evidence>
<feature type="region of interest" description="Disordered" evidence="2">
    <location>
        <begin position="1"/>
        <end position="21"/>
    </location>
</feature>